<protein>
    <submittedName>
        <fullName evidence="2">Uncharacterized protein</fullName>
    </submittedName>
</protein>
<proteinExistence type="predicted"/>
<keyword evidence="1" id="KW-0472">Membrane</keyword>
<evidence type="ECO:0000256" key="1">
    <source>
        <dbReference type="SAM" id="Phobius"/>
    </source>
</evidence>
<reference evidence="2" key="2">
    <citation type="journal article" date="2015" name="Data Brief">
        <title>Shoot transcriptome of the giant reed, Arundo donax.</title>
        <authorList>
            <person name="Barrero R.A."/>
            <person name="Guerrero F.D."/>
            <person name="Moolhuijzen P."/>
            <person name="Goolsby J.A."/>
            <person name="Tidwell J."/>
            <person name="Bellgard S.E."/>
            <person name="Bellgard M.I."/>
        </authorList>
    </citation>
    <scope>NUCLEOTIDE SEQUENCE</scope>
    <source>
        <tissue evidence="2">Shoot tissue taken approximately 20 cm above the soil surface</tissue>
    </source>
</reference>
<dbReference type="AlphaFoldDB" id="A0A0A9A3Z3"/>
<dbReference type="EMBL" id="GBRH01252074">
    <property type="protein sequence ID" value="JAD45821.1"/>
    <property type="molecule type" value="Transcribed_RNA"/>
</dbReference>
<organism evidence="2">
    <name type="scientific">Arundo donax</name>
    <name type="common">Giant reed</name>
    <name type="synonym">Donax arundinaceus</name>
    <dbReference type="NCBI Taxonomy" id="35708"/>
    <lineage>
        <taxon>Eukaryota</taxon>
        <taxon>Viridiplantae</taxon>
        <taxon>Streptophyta</taxon>
        <taxon>Embryophyta</taxon>
        <taxon>Tracheophyta</taxon>
        <taxon>Spermatophyta</taxon>
        <taxon>Magnoliopsida</taxon>
        <taxon>Liliopsida</taxon>
        <taxon>Poales</taxon>
        <taxon>Poaceae</taxon>
        <taxon>PACMAD clade</taxon>
        <taxon>Arundinoideae</taxon>
        <taxon>Arundineae</taxon>
        <taxon>Arundo</taxon>
    </lineage>
</organism>
<feature type="transmembrane region" description="Helical" evidence="1">
    <location>
        <begin position="7"/>
        <end position="25"/>
    </location>
</feature>
<name>A0A0A9A3Z3_ARUDO</name>
<keyword evidence="1" id="KW-1133">Transmembrane helix</keyword>
<evidence type="ECO:0000313" key="2">
    <source>
        <dbReference type="EMBL" id="JAD45821.1"/>
    </source>
</evidence>
<accession>A0A0A9A3Z3</accession>
<reference evidence="2" key="1">
    <citation type="submission" date="2014-09" db="EMBL/GenBank/DDBJ databases">
        <authorList>
            <person name="Magalhaes I.L.F."/>
            <person name="Oliveira U."/>
            <person name="Santos F.R."/>
            <person name="Vidigal T.H.D.A."/>
            <person name="Brescovit A.D."/>
            <person name="Santos A.J."/>
        </authorList>
    </citation>
    <scope>NUCLEOTIDE SEQUENCE</scope>
    <source>
        <tissue evidence="2">Shoot tissue taken approximately 20 cm above the soil surface</tissue>
    </source>
</reference>
<sequence length="78" mass="8856">MTLKYKIHGIVVIFYGMHLHGWLAFMDFSSTTYNNFVQPSAMHVALINCAELFYRQKCNQLGLGAISHFSTLPRFNGG</sequence>
<keyword evidence="1" id="KW-0812">Transmembrane</keyword>